<dbReference type="FunFam" id="2.10.25.10:FF:000038">
    <property type="entry name" value="Fibrillin 2"/>
    <property type="match status" value="1"/>
</dbReference>
<dbReference type="PROSITE" id="PS01187">
    <property type="entry name" value="EGF_CA"/>
    <property type="match status" value="1"/>
</dbReference>
<dbReference type="GO" id="GO:0030855">
    <property type="term" value="P:epithelial cell differentiation"/>
    <property type="evidence" value="ECO:0007669"/>
    <property type="project" value="UniProtKB-ARBA"/>
</dbReference>
<dbReference type="InterPro" id="IPR049883">
    <property type="entry name" value="NOTCH1_EGF-like"/>
</dbReference>
<dbReference type="Pfam" id="PF07645">
    <property type="entry name" value="EGF_CA"/>
    <property type="match status" value="1"/>
</dbReference>
<keyword evidence="7" id="KW-0560">Oxidoreductase</keyword>
<protein>
    <submittedName>
        <fullName evidence="7">Eosinophil peroxidase-like isoform X1</fullName>
    </submittedName>
</protein>
<dbReference type="SUPFAM" id="SSF57535">
    <property type="entry name" value="Complement control module/SCR domain"/>
    <property type="match status" value="1"/>
</dbReference>
<dbReference type="CDD" id="cd00033">
    <property type="entry name" value="CCP"/>
    <property type="match status" value="1"/>
</dbReference>
<feature type="domain" description="Sushi" evidence="6">
    <location>
        <begin position="33"/>
        <end position="87"/>
    </location>
</feature>
<evidence type="ECO:0000256" key="5">
    <source>
        <dbReference type="PROSITE-ProRule" id="PRU00302"/>
    </source>
</evidence>
<dbReference type="PROSITE" id="PS50923">
    <property type="entry name" value="SUSHI"/>
    <property type="match status" value="1"/>
</dbReference>
<dbReference type="Proteomes" id="UP001279410">
    <property type="component" value="Unassembled WGS sequence"/>
</dbReference>
<dbReference type="AlphaFoldDB" id="A0AAD3M5D4"/>
<keyword evidence="7" id="KW-0575">Peroxidase</keyword>
<name>A0AAD3M5D4_LATJO</name>
<keyword evidence="8" id="KW-1185">Reference proteome</keyword>
<sequence>MTVIANTLFKDEEDGPDVISTLRRPNGGKYDDPSCGPIPRIHSGYSLLCDSVILYQCHSGFKLLGSSSISCDPNTNQWSPTPPTCQDINECEEQVSLCPQNLECLNMPGSFICS</sequence>
<evidence type="ECO:0000256" key="4">
    <source>
        <dbReference type="ARBA" id="ARBA00023157"/>
    </source>
</evidence>
<organism evidence="7 8">
    <name type="scientific">Lates japonicus</name>
    <name type="common">Japanese lates</name>
    <dbReference type="NCBI Taxonomy" id="270547"/>
    <lineage>
        <taxon>Eukaryota</taxon>
        <taxon>Metazoa</taxon>
        <taxon>Chordata</taxon>
        <taxon>Craniata</taxon>
        <taxon>Vertebrata</taxon>
        <taxon>Euteleostomi</taxon>
        <taxon>Actinopterygii</taxon>
        <taxon>Neopterygii</taxon>
        <taxon>Teleostei</taxon>
        <taxon>Neoteleostei</taxon>
        <taxon>Acanthomorphata</taxon>
        <taxon>Carangaria</taxon>
        <taxon>Carangaria incertae sedis</taxon>
        <taxon>Centropomidae</taxon>
        <taxon>Lates</taxon>
    </lineage>
</organism>
<gene>
    <name evidence="7" type="ORF">AKAME5_002718500</name>
</gene>
<feature type="non-terminal residue" evidence="7">
    <location>
        <position position="1"/>
    </location>
</feature>
<dbReference type="GO" id="GO:0005509">
    <property type="term" value="F:calcium ion binding"/>
    <property type="evidence" value="ECO:0007669"/>
    <property type="project" value="InterPro"/>
</dbReference>
<dbReference type="EMBL" id="BRZM01003347">
    <property type="protein sequence ID" value="GLD47540.1"/>
    <property type="molecule type" value="Genomic_DNA"/>
</dbReference>
<dbReference type="InterPro" id="IPR000436">
    <property type="entry name" value="Sushi_SCR_CCP_dom"/>
</dbReference>
<comment type="caution">
    <text evidence="5">Lacks conserved residue(s) required for the propagation of feature annotation.</text>
</comment>
<dbReference type="SMART" id="SM00032">
    <property type="entry name" value="CCP"/>
    <property type="match status" value="1"/>
</dbReference>
<dbReference type="InterPro" id="IPR018097">
    <property type="entry name" value="EGF_Ca-bd_CS"/>
</dbReference>
<keyword evidence="4" id="KW-1015">Disulfide bond</keyword>
<dbReference type="GO" id="GO:0004601">
    <property type="term" value="F:peroxidase activity"/>
    <property type="evidence" value="ECO:0007669"/>
    <property type="project" value="UniProtKB-KW"/>
</dbReference>
<proteinExistence type="predicted"/>
<dbReference type="Gene3D" id="2.10.70.10">
    <property type="entry name" value="Complement Module, domain 1"/>
    <property type="match status" value="1"/>
</dbReference>
<evidence type="ECO:0000256" key="1">
    <source>
        <dbReference type="ARBA" id="ARBA00022536"/>
    </source>
</evidence>
<dbReference type="InterPro" id="IPR035976">
    <property type="entry name" value="Sushi/SCR/CCP_sf"/>
</dbReference>
<keyword evidence="5" id="KW-0768">Sushi</keyword>
<reference evidence="7" key="1">
    <citation type="submission" date="2022-08" db="EMBL/GenBank/DDBJ databases">
        <title>Genome sequencing of akame (Lates japonicus).</title>
        <authorList>
            <person name="Hashiguchi Y."/>
            <person name="Takahashi H."/>
        </authorList>
    </citation>
    <scope>NUCLEOTIDE SEQUENCE</scope>
    <source>
        <strain evidence="7">Kochi</strain>
    </source>
</reference>
<keyword evidence="1" id="KW-0245">EGF-like domain</keyword>
<evidence type="ECO:0000313" key="7">
    <source>
        <dbReference type="EMBL" id="GLD47540.1"/>
    </source>
</evidence>
<dbReference type="Gene3D" id="2.10.25.10">
    <property type="entry name" value="Laminin"/>
    <property type="match status" value="1"/>
</dbReference>
<evidence type="ECO:0000256" key="2">
    <source>
        <dbReference type="ARBA" id="ARBA00022729"/>
    </source>
</evidence>
<accession>A0AAD3M5D4</accession>
<dbReference type="SUPFAM" id="SSF57196">
    <property type="entry name" value="EGF/Laminin"/>
    <property type="match status" value="1"/>
</dbReference>
<keyword evidence="3" id="KW-0677">Repeat</keyword>
<keyword evidence="2" id="KW-0732">Signal</keyword>
<comment type="caution">
    <text evidence="7">The sequence shown here is derived from an EMBL/GenBank/DDBJ whole genome shotgun (WGS) entry which is preliminary data.</text>
</comment>
<evidence type="ECO:0000256" key="3">
    <source>
        <dbReference type="ARBA" id="ARBA00022737"/>
    </source>
</evidence>
<evidence type="ECO:0000313" key="8">
    <source>
        <dbReference type="Proteomes" id="UP001279410"/>
    </source>
</evidence>
<evidence type="ECO:0000259" key="6">
    <source>
        <dbReference type="PROSITE" id="PS50923"/>
    </source>
</evidence>
<dbReference type="Pfam" id="PF00084">
    <property type="entry name" value="Sushi"/>
    <property type="match status" value="1"/>
</dbReference>